<keyword evidence="8" id="KW-1185">Reference proteome</keyword>
<reference evidence="7 8" key="1">
    <citation type="submission" date="2022-04" db="EMBL/GenBank/DDBJ databases">
        <title>Genome diversity in the genus Frankia.</title>
        <authorList>
            <person name="Carlos-Shanley C."/>
            <person name="Hahn D."/>
        </authorList>
    </citation>
    <scope>NUCLEOTIDE SEQUENCE [LARGE SCALE GENOMIC DNA]</scope>
    <source>
        <strain evidence="7 8">Ag45/Mut15</strain>
    </source>
</reference>
<feature type="DNA-binding region" description="H-T-H motif" evidence="4">
    <location>
        <begin position="42"/>
        <end position="61"/>
    </location>
</feature>
<evidence type="ECO:0000259" key="6">
    <source>
        <dbReference type="PROSITE" id="PS50977"/>
    </source>
</evidence>
<accession>A0ABT0K4G8</accession>
<dbReference type="InterPro" id="IPR001647">
    <property type="entry name" value="HTH_TetR"/>
</dbReference>
<name>A0ABT0K4G8_9ACTN</name>
<dbReference type="PRINTS" id="PR00455">
    <property type="entry name" value="HTHTETR"/>
</dbReference>
<dbReference type="PROSITE" id="PS50977">
    <property type="entry name" value="HTH_TETR_2"/>
    <property type="match status" value="1"/>
</dbReference>
<keyword evidence="3" id="KW-0804">Transcription</keyword>
<dbReference type="Gene3D" id="1.10.10.60">
    <property type="entry name" value="Homeodomain-like"/>
    <property type="match status" value="1"/>
</dbReference>
<dbReference type="InterPro" id="IPR036271">
    <property type="entry name" value="Tet_transcr_reg_TetR-rel_C_sf"/>
</dbReference>
<keyword evidence="1" id="KW-0805">Transcription regulation</keyword>
<feature type="region of interest" description="Disordered" evidence="5">
    <location>
        <begin position="1"/>
        <end position="20"/>
    </location>
</feature>
<dbReference type="SUPFAM" id="SSF46689">
    <property type="entry name" value="Homeodomain-like"/>
    <property type="match status" value="1"/>
</dbReference>
<dbReference type="InterPro" id="IPR050109">
    <property type="entry name" value="HTH-type_TetR-like_transc_reg"/>
</dbReference>
<dbReference type="PANTHER" id="PTHR30055:SF151">
    <property type="entry name" value="TRANSCRIPTIONAL REGULATORY PROTEIN"/>
    <property type="match status" value="1"/>
</dbReference>
<comment type="caution">
    <text evidence="7">The sequence shown here is derived from an EMBL/GenBank/DDBJ whole genome shotgun (WGS) entry which is preliminary data.</text>
</comment>
<sequence>MTAADPSAPARGRMGRPPRTSRADIIAAARRLIDRDGWEKLTMRRLAAEAGTASTTLYHHVRDKDDLLTQLLDDYAEQMSRPAMPADPRERIITAATVIRETLAAWPWVVGVLIQDDRVGRAALWMVEALLAGAIECGCTPEQAVDLYRSIWYYTAGEILVRANRDRQRAEKRGPAQRDDLIRAADATELPHLAALGERWASLVSRDTYSLGLRNLVDGFLRNLPDRGEPDRA</sequence>
<evidence type="ECO:0000256" key="3">
    <source>
        <dbReference type="ARBA" id="ARBA00023163"/>
    </source>
</evidence>
<proteinExistence type="predicted"/>
<evidence type="ECO:0000256" key="2">
    <source>
        <dbReference type="ARBA" id="ARBA00023125"/>
    </source>
</evidence>
<gene>
    <name evidence="7" type="ORF">MXD59_23410</name>
</gene>
<dbReference type="InterPro" id="IPR009057">
    <property type="entry name" value="Homeodomain-like_sf"/>
</dbReference>
<organism evidence="7 8">
    <name type="scientific">Frankia umida</name>
    <dbReference type="NCBI Taxonomy" id="573489"/>
    <lineage>
        <taxon>Bacteria</taxon>
        <taxon>Bacillati</taxon>
        <taxon>Actinomycetota</taxon>
        <taxon>Actinomycetes</taxon>
        <taxon>Frankiales</taxon>
        <taxon>Frankiaceae</taxon>
        <taxon>Frankia</taxon>
    </lineage>
</organism>
<feature type="domain" description="HTH tetR-type" evidence="6">
    <location>
        <begin position="19"/>
        <end position="79"/>
    </location>
</feature>
<dbReference type="SUPFAM" id="SSF48498">
    <property type="entry name" value="Tetracyclin repressor-like, C-terminal domain"/>
    <property type="match status" value="1"/>
</dbReference>
<evidence type="ECO:0000313" key="7">
    <source>
        <dbReference type="EMBL" id="MCK9878675.1"/>
    </source>
</evidence>
<dbReference type="Pfam" id="PF02909">
    <property type="entry name" value="TetR_C_1"/>
    <property type="match status" value="1"/>
</dbReference>
<dbReference type="Proteomes" id="UP001201873">
    <property type="component" value="Unassembled WGS sequence"/>
</dbReference>
<dbReference type="Pfam" id="PF00440">
    <property type="entry name" value="TetR_N"/>
    <property type="match status" value="1"/>
</dbReference>
<keyword evidence="2 4" id="KW-0238">DNA-binding</keyword>
<protein>
    <submittedName>
        <fullName evidence="7">TetR/AcrR family transcriptional regulator</fullName>
    </submittedName>
</protein>
<dbReference type="Gene3D" id="1.10.357.10">
    <property type="entry name" value="Tetracycline Repressor, domain 2"/>
    <property type="match status" value="1"/>
</dbReference>
<evidence type="ECO:0000313" key="8">
    <source>
        <dbReference type="Proteomes" id="UP001201873"/>
    </source>
</evidence>
<dbReference type="EMBL" id="JALKFT010000041">
    <property type="protein sequence ID" value="MCK9878675.1"/>
    <property type="molecule type" value="Genomic_DNA"/>
</dbReference>
<evidence type="ECO:0000256" key="1">
    <source>
        <dbReference type="ARBA" id="ARBA00023015"/>
    </source>
</evidence>
<dbReference type="PANTHER" id="PTHR30055">
    <property type="entry name" value="HTH-TYPE TRANSCRIPTIONAL REGULATOR RUTR"/>
    <property type="match status" value="1"/>
</dbReference>
<evidence type="ECO:0000256" key="4">
    <source>
        <dbReference type="PROSITE-ProRule" id="PRU00335"/>
    </source>
</evidence>
<dbReference type="InterPro" id="IPR004111">
    <property type="entry name" value="Repressor_TetR_C"/>
</dbReference>
<evidence type="ECO:0000256" key="5">
    <source>
        <dbReference type="SAM" id="MobiDB-lite"/>
    </source>
</evidence>